<protein>
    <submittedName>
        <fullName evidence="2">Uncharacterized protein</fullName>
    </submittedName>
</protein>
<sequence length="392" mass="44649">MAGSGYAYRGYSTYSGFPPSSDEWSKTSYASDTDQYLCQPVIADAEGRKLAIILANPYYIAQGYVTKVEAVIEYRGPSAIIPKVGNDYGYKHCSPPMGEPLKDYNYKVEPWKDYGYKNSFPTKAEPMKDSGYKDEPVKDYKYKTEPVKGYGYKPKPMRDYGYMAEPPVKDSGYKVDTTKDYENKAEPIKDYGYKTEPIRDYGYKAEPMKEYGKVEPMNDYKYANDKWHRPSSPIHDRPQKVEDYTENGRNKRFQDGRQYNNYSLNASTNIPMEPSSDRFVKPPENLPRNGNAMEPTVINIGGWVRPNPVENLKEALKPLSVSSPTPRFSVPPTSKTVPKKDAYPETIDSREAARRYINVTYLPPATELTEDNYTKTIDSREAVRKDGGAIID</sequence>
<comment type="caution">
    <text evidence="2">The sequence shown here is derived from an EMBL/GenBank/DDBJ whole genome shotgun (WGS) entry which is preliminary data.</text>
</comment>
<gene>
    <name evidence="2" type="ORF">SO802_013276</name>
</gene>
<evidence type="ECO:0000256" key="1">
    <source>
        <dbReference type="SAM" id="MobiDB-lite"/>
    </source>
</evidence>
<dbReference type="AlphaFoldDB" id="A0AAW2D575"/>
<reference evidence="2 3" key="1">
    <citation type="submission" date="2024-01" db="EMBL/GenBank/DDBJ databases">
        <title>A telomere-to-telomere, gap-free genome of sweet tea (Lithocarpus litseifolius).</title>
        <authorList>
            <person name="Zhou J."/>
        </authorList>
    </citation>
    <scope>NUCLEOTIDE SEQUENCE [LARGE SCALE GENOMIC DNA]</scope>
    <source>
        <strain evidence="2">Zhou-2022a</strain>
        <tissue evidence="2">Leaf</tissue>
    </source>
</reference>
<keyword evidence="3" id="KW-1185">Reference proteome</keyword>
<proteinExistence type="predicted"/>
<accession>A0AAW2D575</accession>
<feature type="region of interest" description="Disordered" evidence="1">
    <location>
        <begin position="320"/>
        <end position="341"/>
    </location>
</feature>
<organism evidence="2 3">
    <name type="scientific">Lithocarpus litseifolius</name>
    <dbReference type="NCBI Taxonomy" id="425828"/>
    <lineage>
        <taxon>Eukaryota</taxon>
        <taxon>Viridiplantae</taxon>
        <taxon>Streptophyta</taxon>
        <taxon>Embryophyta</taxon>
        <taxon>Tracheophyta</taxon>
        <taxon>Spermatophyta</taxon>
        <taxon>Magnoliopsida</taxon>
        <taxon>eudicotyledons</taxon>
        <taxon>Gunneridae</taxon>
        <taxon>Pentapetalae</taxon>
        <taxon>rosids</taxon>
        <taxon>fabids</taxon>
        <taxon>Fagales</taxon>
        <taxon>Fagaceae</taxon>
        <taxon>Lithocarpus</taxon>
    </lineage>
</organism>
<evidence type="ECO:0000313" key="2">
    <source>
        <dbReference type="EMBL" id="KAL0005715.1"/>
    </source>
</evidence>
<feature type="compositionally biased region" description="Polar residues" evidence="1">
    <location>
        <begin position="320"/>
        <end position="336"/>
    </location>
</feature>
<evidence type="ECO:0000313" key="3">
    <source>
        <dbReference type="Proteomes" id="UP001459277"/>
    </source>
</evidence>
<dbReference type="EMBL" id="JAZDWU010000004">
    <property type="protein sequence ID" value="KAL0005715.1"/>
    <property type="molecule type" value="Genomic_DNA"/>
</dbReference>
<name>A0AAW2D575_9ROSI</name>
<dbReference type="Proteomes" id="UP001459277">
    <property type="component" value="Unassembled WGS sequence"/>
</dbReference>